<dbReference type="InterPro" id="IPR002104">
    <property type="entry name" value="Integrase_catalytic"/>
</dbReference>
<dbReference type="Gene3D" id="1.10.443.10">
    <property type="entry name" value="Intergrase catalytic core"/>
    <property type="match status" value="1"/>
</dbReference>
<dbReference type="InterPro" id="IPR011010">
    <property type="entry name" value="DNA_brk_join_enz"/>
</dbReference>
<dbReference type="GO" id="GO:0015074">
    <property type="term" value="P:DNA integration"/>
    <property type="evidence" value="ECO:0007669"/>
    <property type="project" value="InterPro"/>
</dbReference>
<dbReference type="Pfam" id="PF00589">
    <property type="entry name" value="Phage_integrase"/>
    <property type="match status" value="1"/>
</dbReference>
<dbReference type="CDD" id="cd00397">
    <property type="entry name" value="DNA_BRE_C"/>
    <property type="match status" value="1"/>
</dbReference>
<evidence type="ECO:0000256" key="2">
    <source>
        <dbReference type="ARBA" id="ARBA00023172"/>
    </source>
</evidence>
<dbReference type="EMBL" id="AY430810">
    <property type="protein sequence ID" value="AAQ96422.1"/>
    <property type="molecule type" value="Genomic_DNA"/>
</dbReference>
<evidence type="ECO:0000313" key="5">
    <source>
        <dbReference type="Proteomes" id="UP000243697"/>
    </source>
</evidence>
<comment type="similarity">
    <text evidence="1">Belongs to the 'phage' integrase family.</text>
</comment>
<dbReference type="SUPFAM" id="SSF56349">
    <property type="entry name" value="DNA breaking-rejoining enzymes"/>
    <property type="match status" value="1"/>
</dbReference>
<dbReference type="GO" id="GO:0003677">
    <property type="term" value="F:DNA binding"/>
    <property type="evidence" value="ECO:0007669"/>
    <property type="project" value="InterPro"/>
</dbReference>
<dbReference type="OrthoDB" id="7304at10239"/>
<dbReference type="PROSITE" id="PS51898">
    <property type="entry name" value="TYR_RECOMBINASE"/>
    <property type="match status" value="1"/>
</dbReference>
<dbReference type="KEGG" id="vg:2846277"/>
<protein>
    <submittedName>
        <fullName evidence="4">Very late factor 1</fullName>
    </submittedName>
</protein>
<keyword evidence="2" id="KW-0233">DNA recombination</keyword>
<accession>Q6JKB5</accession>
<evidence type="ECO:0000313" key="4">
    <source>
        <dbReference type="EMBL" id="AAQ96422.1"/>
    </source>
</evidence>
<dbReference type="InterPro" id="IPR013762">
    <property type="entry name" value="Integrase-like_cat_sf"/>
</dbReference>
<dbReference type="GO" id="GO:0006310">
    <property type="term" value="P:DNA recombination"/>
    <property type="evidence" value="ECO:0007669"/>
    <property type="project" value="UniProtKB-KW"/>
</dbReference>
<dbReference type="RefSeq" id="YP_025152.1">
    <property type="nucleotide sequence ID" value="NC_005905.1"/>
</dbReference>
<proteinExistence type="inferred from homology"/>
<evidence type="ECO:0000259" key="3">
    <source>
        <dbReference type="PROSITE" id="PS51898"/>
    </source>
</evidence>
<sequence length="353" mass="40732">MDRLTMYKKKWGVVIRSHRNFDKISQVMIDRQKCIHDSGVGILKKYLFTKPMSNSTKKSYRSKVAKIIYALLQDDMLDNDKSIIDDIINNIYHKTHVLQNDIFVDNIIRSSNICRRSLVLILDFYCNAMDINRSEFKIPISLKTPKDLLNNEQHTNEKNTVVVEIADTIYEFIITKILPDVRDNNFLSHNKSTIRGAVLFLIIVSTALRITEAFHITLDDLLKIKECGQAKINIHLKKKTSDFAYIKLMPNKSKYLDSAIEILQNIPDLFAGISVNSSTKFNDLQNLVKAANVKSPVQIQSNMFRHMLASEMFNSEIPVNTISDYMNHNAPTATRNYINKKYHRGPMQVKDKM</sequence>
<organism evidence="4 5">
    <name type="scientific">Neodiprion sertifer nucleopolyhedrovirus</name>
    <dbReference type="NCBI Taxonomy" id="111874"/>
    <lineage>
        <taxon>Viruses</taxon>
        <taxon>Viruses incertae sedis</taxon>
        <taxon>Naldaviricetes</taxon>
        <taxon>Lefavirales</taxon>
        <taxon>Baculoviridae</taxon>
        <taxon>Gammabaculovirus</taxon>
        <taxon>Gammabaculovirus nesertiferis</taxon>
    </lineage>
</organism>
<gene>
    <name evidence="4" type="primary">vlf-1</name>
</gene>
<name>Q6JKB5_9CBAC</name>
<feature type="domain" description="Tyr recombinase" evidence="3">
    <location>
        <begin position="173"/>
        <end position="351"/>
    </location>
</feature>
<dbReference type="Proteomes" id="UP000243697">
    <property type="component" value="Segment"/>
</dbReference>
<evidence type="ECO:0000256" key="1">
    <source>
        <dbReference type="ARBA" id="ARBA00008857"/>
    </source>
</evidence>
<keyword evidence="5" id="KW-1185">Reference proteome</keyword>
<dbReference type="GeneID" id="2846277"/>
<reference evidence="4 5" key="1">
    <citation type="journal article" date="2004" name="J. Virol.">
        <title>Sequence analysis of the genome of the Neodiprion sertifer nucleopolyhedrovirus.</title>
        <authorList>
            <person name="Garcia-Maruniak A."/>
            <person name="Maruniak J.E."/>
            <person name="Zanotto P.M."/>
            <person name="Doumbouya A.E."/>
            <person name="Liu J.C."/>
            <person name="Merritt T.M."/>
            <person name="Lanoie J.S."/>
        </authorList>
    </citation>
    <scope>NUCLEOTIDE SEQUENCE [LARGE SCALE GENOMIC DNA]</scope>
</reference>